<dbReference type="GO" id="GO:0046872">
    <property type="term" value="F:metal ion binding"/>
    <property type="evidence" value="ECO:0007669"/>
    <property type="project" value="UniProtKB-KW"/>
</dbReference>
<dbReference type="RefSeq" id="WP_146414065.1">
    <property type="nucleotide sequence ID" value="NZ_SJPZ01000001.1"/>
</dbReference>
<dbReference type="PROSITE" id="PS51007">
    <property type="entry name" value="CYTC"/>
    <property type="match status" value="1"/>
</dbReference>
<dbReference type="Pfam" id="PF07587">
    <property type="entry name" value="PSD1"/>
    <property type="match status" value="1"/>
</dbReference>
<dbReference type="GO" id="GO:0009055">
    <property type="term" value="F:electron transfer activity"/>
    <property type="evidence" value="ECO:0007669"/>
    <property type="project" value="InterPro"/>
</dbReference>
<evidence type="ECO:0000313" key="8">
    <source>
        <dbReference type="Proteomes" id="UP000316476"/>
    </source>
</evidence>
<dbReference type="PANTHER" id="PTHR35889:SF3">
    <property type="entry name" value="F-BOX DOMAIN-CONTAINING PROTEIN"/>
    <property type="match status" value="1"/>
</dbReference>
<accession>A0A5C6FX37</accession>
<evidence type="ECO:0000313" key="7">
    <source>
        <dbReference type="EMBL" id="TWU67722.1"/>
    </source>
</evidence>
<dbReference type="InterPro" id="IPR022655">
    <property type="entry name" value="DUF1553"/>
</dbReference>
<feature type="domain" description="Cytochrome c" evidence="6">
    <location>
        <begin position="41"/>
        <end position="196"/>
    </location>
</feature>
<evidence type="ECO:0000256" key="1">
    <source>
        <dbReference type="ARBA" id="ARBA00022617"/>
    </source>
</evidence>
<dbReference type="InterPro" id="IPR009056">
    <property type="entry name" value="Cyt_c-like_dom"/>
</dbReference>
<evidence type="ECO:0000256" key="4">
    <source>
        <dbReference type="PROSITE-ProRule" id="PRU00433"/>
    </source>
</evidence>
<dbReference type="InterPro" id="IPR036909">
    <property type="entry name" value="Cyt_c-like_dom_sf"/>
</dbReference>
<dbReference type="GO" id="GO:0020037">
    <property type="term" value="F:heme binding"/>
    <property type="evidence" value="ECO:0007669"/>
    <property type="project" value="InterPro"/>
</dbReference>
<evidence type="ECO:0000256" key="2">
    <source>
        <dbReference type="ARBA" id="ARBA00022723"/>
    </source>
</evidence>
<name>A0A5C6FX37_9PLAN</name>
<reference evidence="7 8" key="1">
    <citation type="submission" date="2019-02" db="EMBL/GenBank/DDBJ databases">
        <title>Deep-cultivation of Planctomycetes and their phenomic and genomic characterization uncovers novel biology.</title>
        <authorList>
            <person name="Wiegand S."/>
            <person name="Jogler M."/>
            <person name="Boedeker C."/>
            <person name="Pinto D."/>
            <person name="Vollmers J."/>
            <person name="Rivas-Marin E."/>
            <person name="Kohn T."/>
            <person name="Peeters S.H."/>
            <person name="Heuer A."/>
            <person name="Rast P."/>
            <person name="Oberbeckmann S."/>
            <person name="Bunk B."/>
            <person name="Jeske O."/>
            <person name="Meyerdierks A."/>
            <person name="Storesund J.E."/>
            <person name="Kallscheuer N."/>
            <person name="Luecker S."/>
            <person name="Lage O.M."/>
            <person name="Pohl T."/>
            <person name="Merkel B.J."/>
            <person name="Hornburger P."/>
            <person name="Mueller R.-W."/>
            <person name="Bruemmer F."/>
            <person name="Labrenz M."/>
            <person name="Spormann A.M."/>
            <person name="Op Den Camp H."/>
            <person name="Overmann J."/>
            <person name="Amann R."/>
            <person name="Jetten M.S.M."/>
            <person name="Mascher T."/>
            <person name="Medema M.H."/>
            <person name="Devos D.P."/>
            <person name="Kaster A.-K."/>
            <person name="Ovreas L."/>
            <person name="Rohde M."/>
            <person name="Galperin M.Y."/>
            <person name="Jogler C."/>
        </authorList>
    </citation>
    <scope>NUCLEOTIDE SEQUENCE [LARGE SCALE GENOMIC DNA]</scope>
    <source>
        <strain evidence="7 8">V7</strain>
    </source>
</reference>
<protein>
    <submittedName>
        <fullName evidence="7">Planctomycete cytochrome C</fullName>
    </submittedName>
</protein>
<feature type="region of interest" description="Disordered" evidence="5">
    <location>
        <begin position="27"/>
        <end position="46"/>
    </location>
</feature>
<sequence>MHPAHSPTLCRVVAALIVCGVTGITSHAESPRRAASPRPASTAQYGRDVRPILAKHCFTCHGPDDQAREAGLRLDTADGSRADLGGYAAVVPGDPDASELWLRITTDDPDIRMPPADGHRPLSPDDQDVLRQWIADGATYQQHWAFVPPTRPDAPPADTDPWCSDAVDAFVLQAMKDQDLSPSEPADDVAWLRRVYLDLTGTLPTPGDVDRFVSDDSPMARQRIVDRLLASPDFAQQWARPWLDLARYSDTNGYEKDRPRTMWPYRDWVLSAINDDMPFDQFTIEQLAGDMVDGAGDDQRIATGFHRNTMLNEEGGIDPLEYRWLSVVDRVATTGTVWMGLTTGCAQCHTHKYDPITHTDYYRLFAVLNNADEPDLVVKNESAEADFQRKVDHARKQLDRWSAEHLGDDGSLRESFDEFVTAQRRSLTSWTTLRPQTLDSTMPILTVQDDGSVLARGDVTKRDQYQLSYRIPDTIKQATAIRIDALPHPSLPAGGPGMAYYEGRRGDFFLSELTATADGEPMKLRNATQSYGKLSVGSGAATGNNVIDGEGSTGWSTSGRPGEAHHLVIQFAKPLVAGQTLSIGMLFERHFAAALGHFRVSVTDRTTGASAVQLPADLEDRLLALEDSESLPDALATDLRHWFLRTSDHCKAIRGKWSWPKRDVVRGLVMAERPAAMRRPTHRHHRGEYLQPAEAVTPGNLSLFASATSDANKPASFDRLALARFLASEQNPLVGRVMTNRYWRQLFGAGIVRTDGDFGTQSESPSHPHLIDHLAIRWIDGGWSAKRLIRDLALSSTYGQSIGRPPVSDPDNRLLSVFPYRRLTAETLRDSLLSASGVLTRRFGGPSVYPPQPAAVMKTAYGSPAWPTSTGDDRYRRGIYTFSKRTAPFAAFLTFDGPTGEQCVPRRQNSTNPLQALTTLNDPMFFEIAQRLSEDVLQAMPSAGPDKIATTIFRRVLVRKPNKDEVQALLQFHEQHQSWPLVVRAVMNLDESITIP</sequence>
<organism evidence="7 8">
    <name type="scientific">Crateriforma conspicua</name>
    <dbReference type="NCBI Taxonomy" id="2527996"/>
    <lineage>
        <taxon>Bacteria</taxon>
        <taxon>Pseudomonadati</taxon>
        <taxon>Planctomycetota</taxon>
        <taxon>Planctomycetia</taxon>
        <taxon>Planctomycetales</taxon>
        <taxon>Planctomycetaceae</taxon>
        <taxon>Crateriforma</taxon>
    </lineage>
</organism>
<dbReference type="EMBL" id="SJPZ01000001">
    <property type="protein sequence ID" value="TWU67722.1"/>
    <property type="molecule type" value="Genomic_DNA"/>
</dbReference>
<comment type="caution">
    <text evidence="7">The sequence shown here is derived from an EMBL/GenBank/DDBJ whole genome shotgun (WGS) entry which is preliminary data.</text>
</comment>
<keyword evidence="2 4" id="KW-0479">Metal-binding</keyword>
<evidence type="ECO:0000256" key="5">
    <source>
        <dbReference type="SAM" id="MobiDB-lite"/>
    </source>
</evidence>
<keyword evidence="1 4" id="KW-0349">Heme</keyword>
<dbReference type="Proteomes" id="UP000316476">
    <property type="component" value="Unassembled WGS sequence"/>
</dbReference>
<dbReference type="Pfam" id="PF07635">
    <property type="entry name" value="PSCyt1"/>
    <property type="match status" value="1"/>
</dbReference>
<evidence type="ECO:0000256" key="3">
    <source>
        <dbReference type="ARBA" id="ARBA00023004"/>
    </source>
</evidence>
<dbReference type="AlphaFoldDB" id="A0A5C6FX37"/>
<dbReference type="OrthoDB" id="127107at2"/>
<proteinExistence type="predicted"/>
<dbReference type="PANTHER" id="PTHR35889">
    <property type="entry name" value="CYCLOINULO-OLIGOSACCHARIDE FRUCTANOTRANSFERASE-RELATED"/>
    <property type="match status" value="1"/>
</dbReference>
<evidence type="ECO:0000259" key="6">
    <source>
        <dbReference type="PROSITE" id="PS51007"/>
    </source>
</evidence>
<keyword evidence="3 4" id="KW-0408">Iron</keyword>
<dbReference type="InterPro" id="IPR011444">
    <property type="entry name" value="DUF1549"/>
</dbReference>
<dbReference type="SUPFAM" id="SSF46626">
    <property type="entry name" value="Cytochrome c"/>
    <property type="match status" value="1"/>
</dbReference>
<dbReference type="Pfam" id="PF07583">
    <property type="entry name" value="PSCyt2"/>
    <property type="match status" value="1"/>
</dbReference>
<dbReference type="InterPro" id="IPR011429">
    <property type="entry name" value="Cyt_c_Planctomycete-type"/>
</dbReference>
<gene>
    <name evidence="7" type="ORF">V7x_32990</name>
</gene>